<dbReference type="EMBL" id="CAXLJL010000634">
    <property type="protein sequence ID" value="CAL5139718.1"/>
    <property type="molecule type" value="Genomic_DNA"/>
</dbReference>
<sequence>MLSCKVKNQHPECVSMCARTLVSFRLRGSHSNFDSCVTIPFVFGLHYLFQILLSHTHTHKSRSRLQLARLILLISPHDLLFLSSSCYFSLNSFALPAFFNQDKT</sequence>
<gene>
    <name evidence="1" type="ORF">CDAUBV1_LOCUS14832</name>
</gene>
<reference evidence="1" key="1">
    <citation type="submission" date="2024-06" db="EMBL/GenBank/DDBJ databases">
        <authorList>
            <person name="Liu X."/>
            <person name="Lenzi L."/>
            <person name="Haldenby T S."/>
            <person name="Uol C."/>
        </authorList>
    </citation>
    <scope>NUCLEOTIDE SEQUENCE</scope>
</reference>
<evidence type="ECO:0000313" key="1">
    <source>
        <dbReference type="EMBL" id="CAL5139718.1"/>
    </source>
</evidence>
<name>A0AAV2TR50_CALDB</name>
<comment type="caution">
    <text evidence="1">The sequence shown here is derived from an EMBL/GenBank/DDBJ whole genome shotgun (WGS) entry which is preliminary data.</text>
</comment>
<protein>
    <submittedName>
        <fullName evidence="1">Uncharacterized protein</fullName>
    </submittedName>
</protein>
<evidence type="ECO:0000313" key="2">
    <source>
        <dbReference type="Proteomes" id="UP001497525"/>
    </source>
</evidence>
<accession>A0AAV2TR50</accession>
<organism evidence="1 2">
    <name type="scientific">Calicophoron daubneyi</name>
    <name type="common">Rumen fluke</name>
    <name type="synonym">Paramphistomum daubneyi</name>
    <dbReference type="NCBI Taxonomy" id="300641"/>
    <lineage>
        <taxon>Eukaryota</taxon>
        <taxon>Metazoa</taxon>
        <taxon>Spiralia</taxon>
        <taxon>Lophotrochozoa</taxon>
        <taxon>Platyhelminthes</taxon>
        <taxon>Trematoda</taxon>
        <taxon>Digenea</taxon>
        <taxon>Plagiorchiida</taxon>
        <taxon>Pronocephalata</taxon>
        <taxon>Paramphistomoidea</taxon>
        <taxon>Paramphistomidae</taxon>
        <taxon>Calicophoron</taxon>
    </lineage>
</organism>
<proteinExistence type="predicted"/>
<dbReference type="Proteomes" id="UP001497525">
    <property type="component" value="Unassembled WGS sequence"/>
</dbReference>
<dbReference type="AlphaFoldDB" id="A0AAV2TR50"/>